<dbReference type="PANTHER" id="PTHR23028">
    <property type="entry name" value="ACETYLTRANSFERASE"/>
    <property type="match status" value="1"/>
</dbReference>
<proteinExistence type="predicted"/>
<feature type="domain" description="Acyltransferase 3" evidence="3">
    <location>
        <begin position="26"/>
        <end position="376"/>
    </location>
</feature>
<feature type="region of interest" description="Disordered" evidence="1">
    <location>
        <begin position="1"/>
        <end position="20"/>
    </location>
</feature>
<organism evidence="4 5">
    <name type="scientific">Acetobacter oeni</name>
    <dbReference type="NCBI Taxonomy" id="304077"/>
    <lineage>
        <taxon>Bacteria</taxon>
        <taxon>Pseudomonadati</taxon>
        <taxon>Pseudomonadota</taxon>
        <taxon>Alphaproteobacteria</taxon>
        <taxon>Acetobacterales</taxon>
        <taxon>Acetobacteraceae</taxon>
        <taxon>Acetobacter</taxon>
    </lineage>
</organism>
<evidence type="ECO:0000256" key="1">
    <source>
        <dbReference type="SAM" id="MobiDB-lite"/>
    </source>
</evidence>
<dbReference type="GO" id="GO:0016747">
    <property type="term" value="F:acyltransferase activity, transferring groups other than amino-acyl groups"/>
    <property type="evidence" value="ECO:0007669"/>
    <property type="project" value="InterPro"/>
</dbReference>
<feature type="transmembrane region" description="Helical" evidence="2">
    <location>
        <begin position="30"/>
        <end position="49"/>
    </location>
</feature>
<feature type="transmembrane region" description="Helical" evidence="2">
    <location>
        <begin position="85"/>
        <end position="107"/>
    </location>
</feature>
<dbReference type="GO" id="GO:0016020">
    <property type="term" value="C:membrane"/>
    <property type="evidence" value="ECO:0007669"/>
    <property type="project" value="TreeGrafter"/>
</dbReference>
<keyword evidence="2" id="KW-1133">Transmembrane helix</keyword>
<dbReference type="EMBL" id="BJYG01000006">
    <property type="protein sequence ID" value="GEN62530.1"/>
    <property type="molecule type" value="Genomic_DNA"/>
</dbReference>
<comment type="caution">
    <text evidence="4">The sequence shown here is derived from an EMBL/GenBank/DDBJ whole genome shotgun (WGS) entry which is preliminary data.</text>
</comment>
<dbReference type="GO" id="GO:0000271">
    <property type="term" value="P:polysaccharide biosynthetic process"/>
    <property type="evidence" value="ECO:0007669"/>
    <property type="project" value="TreeGrafter"/>
</dbReference>
<evidence type="ECO:0000313" key="4">
    <source>
        <dbReference type="EMBL" id="GEN62530.1"/>
    </source>
</evidence>
<keyword evidence="4" id="KW-0808">Transferase</keyword>
<feature type="transmembrane region" description="Helical" evidence="2">
    <location>
        <begin position="236"/>
        <end position="254"/>
    </location>
</feature>
<feature type="transmembrane region" description="Helical" evidence="2">
    <location>
        <begin position="207"/>
        <end position="224"/>
    </location>
</feature>
<dbReference type="PANTHER" id="PTHR23028:SF53">
    <property type="entry name" value="ACYL_TRANSF_3 DOMAIN-CONTAINING PROTEIN"/>
    <property type="match status" value="1"/>
</dbReference>
<dbReference type="AlphaFoldDB" id="A0A511XHV7"/>
<accession>A0A511XHV7</accession>
<reference evidence="4 5" key="1">
    <citation type="submission" date="2019-07" db="EMBL/GenBank/DDBJ databases">
        <title>Whole genome shotgun sequence of Acetobacter oeni NBRC 105207.</title>
        <authorList>
            <person name="Hosoyama A."/>
            <person name="Uohara A."/>
            <person name="Ohji S."/>
            <person name="Ichikawa N."/>
        </authorList>
    </citation>
    <scope>NUCLEOTIDE SEQUENCE [LARGE SCALE GENOMIC DNA]</scope>
    <source>
        <strain evidence="4 5">NBRC 105207</strain>
    </source>
</reference>
<feature type="transmembrane region" description="Helical" evidence="2">
    <location>
        <begin position="61"/>
        <end position="79"/>
    </location>
</feature>
<feature type="transmembrane region" description="Helical" evidence="2">
    <location>
        <begin position="119"/>
        <end position="137"/>
    </location>
</feature>
<dbReference type="Proteomes" id="UP000321746">
    <property type="component" value="Unassembled WGS sequence"/>
</dbReference>
<dbReference type="Pfam" id="PF01757">
    <property type="entry name" value="Acyl_transf_3"/>
    <property type="match status" value="1"/>
</dbReference>
<evidence type="ECO:0000259" key="3">
    <source>
        <dbReference type="Pfam" id="PF01757"/>
    </source>
</evidence>
<keyword evidence="5" id="KW-1185">Reference proteome</keyword>
<dbReference type="InterPro" id="IPR002656">
    <property type="entry name" value="Acyl_transf_3_dom"/>
</dbReference>
<evidence type="ECO:0000313" key="5">
    <source>
        <dbReference type="Proteomes" id="UP000321746"/>
    </source>
</evidence>
<keyword evidence="2" id="KW-0472">Membrane</keyword>
<sequence>MRRMTSTGLPTVHPLPGNTGNARRLKSLDGLRGVAAFAVMFIHMILFSLPDNSAIPTFPTTISYIIEILILFTPLGLLVNGHSAVLVFFVISGVALSLSANAGNLSFYRSFLISRVSRIWPPFAAALCIAAFLSFLVPPGPSPFANAELTRFWKIPPTADVFIEQILMTGRFDTLDWPVWSLIVEMRISLLFPLLVWCCIRAPRTTMAASGALSIAFVMSTSYVRMTDWSFTSARAAGYVFLFTAGILIARNLDHIRVHLARLTRSQNVLCWCFVLALVGIRTSRLWPGMTLDDGIRFYMCATGAILLVLLIAAGGRISRLMEHPVPQGAGRISYSLYLLHMPVIGFCLKRIAPLTTHNTALLIGFVISIAAAILARRWIEIPSVSLGKYLVRRFGNTSGRPAISPLSGCTMAEPASTSHL</sequence>
<feature type="transmembrane region" description="Helical" evidence="2">
    <location>
        <begin position="266"/>
        <end position="284"/>
    </location>
</feature>
<protein>
    <submittedName>
        <fullName evidence="4">Acyltransferase</fullName>
    </submittedName>
</protein>
<keyword evidence="2" id="KW-0812">Transmembrane</keyword>
<feature type="transmembrane region" description="Helical" evidence="2">
    <location>
        <begin position="296"/>
        <end position="314"/>
    </location>
</feature>
<evidence type="ECO:0000256" key="2">
    <source>
        <dbReference type="SAM" id="Phobius"/>
    </source>
</evidence>
<name>A0A511XHV7_9PROT</name>
<keyword evidence="4" id="KW-0012">Acyltransferase</keyword>
<feature type="transmembrane region" description="Helical" evidence="2">
    <location>
        <begin position="359"/>
        <end position="380"/>
    </location>
</feature>
<gene>
    <name evidence="4" type="ORF">AOE01nite_07540</name>
</gene>
<dbReference type="InterPro" id="IPR050879">
    <property type="entry name" value="Acyltransferase_3"/>
</dbReference>